<keyword evidence="1" id="KW-0808">Transferase</keyword>
<dbReference type="AlphaFoldDB" id="A0A1X2GI37"/>
<evidence type="ECO:0000259" key="6">
    <source>
        <dbReference type="Pfam" id="PF08543"/>
    </source>
</evidence>
<keyword evidence="4" id="KW-0067">ATP-binding</keyword>
<name>A0A1X2GI37_9FUNG</name>
<feature type="domain" description="Pyridoxamine kinase/Phosphomethylpyrimidine kinase" evidence="6">
    <location>
        <begin position="21"/>
        <end position="279"/>
    </location>
</feature>
<dbReference type="InterPro" id="IPR013749">
    <property type="entry name" value="PM/HMP-P_kinase-1"/>
</dbReference>
<accession>A0A1X2GI37</accession>
<gene>
    <name evidence="7" type="ORF">DM01DRAFT_1367189</name>
</gene>
<dbReference type="InterPro" id="IPR004399">
    <property type="entry name" value="HMP/HMP-P_kinase_dom"/>
</dbReference>
<dbReference type="PANTHER" id="PTHR20858">
    <property type="entry name" value="PHOSPHOMETHYLPYRIMIDINE KINASE"/>
    <property type="match status" value="1"/>
</dbReference>
<dbReference type="GO" id="GO:0005524">
    <property type="term" value="F:ATP binding"/>
    <property type="evidence" value="ECO:0007669"/>
    <property type="project" value="UniProtKB-KW"/>
</dbReference>
<dbReference type="NCBIfam" id="TIGR00097">
    <property type="entry name" value="HMP-P_kinase"/>
    <property type="match status" value="1"/>
</dbReference>
<keyword evidence="8" id="KW-1185">Reference proteome</keyword>
<dbReference type="OrthoDB" id="10028886at2759"/>
<evidence type="ECO:0008006" key="9">
    <source>
        <dbReference type="Google" id="ProtNLM"/>
    </source>
</evidence>
<keyword evidence="3" id="KW-0418">Kinase</keyword>
<dbReference type="Pfam" id="PF08543">
    <property type="entry name" value="Phos_pyr_kin"/>
    <property type="match status" value="1"/>
</dbReference>
<evidence type="ECO:0000313" key="8">
    <source>
        <dbReference type="Proteomes" id="UP000242146"/>
    </source>
</evidence>
<dbReference type="PANTHER" id="PTHR20858:SF17">
    <property type="entry name" value="HYDROXYMETHYLPYRIMIDINE_PHOSPHOMETHYLPYRIMIDINE KINASE THI20-RELATED"/>
    <property type="match status" value="1"/>
</dbReference>
<dbReference type="GO" id="GO:0009228">
    <property type="term" value="P:thiamine biosynthetic process"/>
    <property type="evidence" value="ECO:0007669"/>
    <property type="project" value="InterPro"/>
</dbReference>
<dbReference type="EMBL" id="MCGT01000014">
    <property type="protein sequence ID" value="ORX54113.1"/>
    <property type="molecule type" value="Genomic_DNA"/>
</dbReference>
<evidence type="ECO:0000256" key="2">
    <source>
        <dbReference type="ARBA" id="ARBA00022741"/>
    </source>
</evidence>
<evidence type="ECO:0000313" key="7">
    <source>
        <dbReference type="EMBL" id="ORX54113.1"/>
    </source>
</evidence>
<dbReference type="GO" id="GO:0008972">
    <property type="term" value="F:phosphomethylpyrimidine kinase activity"/>
    <property type="evidence" value="ECO:0007669"/>
    <property type="project" value="InterPro"/>
</dbReference>
<dbReference type="Pfam" id="PF03070">
    <property type="entry name" value="TENA_THI-4"/>
    <property type="match status" value="1"/>
</dbReference>
<dbReference type="CDD" id="cd19367">
    <property type="entry name" value="TenA_C_ScTHI20-like"/>
    <property type="match status" value="1"/>
</dbReference>
<dbReference type="Proteomes" id="UP000242146">
    <property type="component" value="Unassembled WGS sequence"/>
</dbReference>
<dbReference type="CDD" id="cd01169">
    <property type="entry name" value="HMPP_kinase"/>
    <property type="match status" value="1"/>
</dbReference>
<organism evidence="7 8">
    <name type="scientific">Hesseltinella vesiculosa</name>
    <dbReference type="NCBI Taxonomy" id="101127"/>
    <lineage>
        <taxon>Eukaryota</taxon>
        <taxon>Fungi</taxon>
        <taxon>Fungi incertae sedis</taxon>
        <taxon>Mucoromycota</taxon>
        <taxon>Mucoromycotina</taxon>
        <taxon>Mucoromycetes</taxon>
        <taxon>Mucorales</taxon>
        <taxon>Cunninghamellaceae</taxon>
        <taxon>Hesseltinella</taxon>
    </lineage>
</organism>
<dbReference type="Gene3D" id="1.20.910.10">
    <property type="entry name" value="Heme oxygenase-like"/>
    <property type="match status" value="1"/>
</dbReference>
<keyword evidence="2" id="KW-0547">Nucleotide-binding</keyword>
<comment type="caution">
    <text evidence="7">The sequence shown here is derived from an EMBL/GenBank/DDBJ whole genome shotgun (WGS) entry which is preliminary data.</text>
</comment>
<dbReference type="FunFam" id="3.40.1190.20:FF:000003">
    <property type="entry name" value="Phosphomethylpyrimidine kinase ThiD"/>
    <property type="match status" value="1"/>
</dbReference>
<protein>
    <recommendedName>
        <fullName evidence="9">Phosphomethylpyrimidine kinase</fullName>
    </recommendedName>
</protein>
<sequence>MPPVTTAIHNVPKALTIAGSDSGGGAGIQADIKTMAALQVYSSSVVTSVTSQNTLGVNGIHELPAEFVKQQLTTVLSDIGSDAIKTGMLSSAPIIQAVVDALKEYPECAKNLVVDPVMVSTSGSRLLNKDAVDAVLTQLLPMTLVLTPNVPEAEVLLGLAPGKIATLDDMVSAARQLAKAGPAFVLLKGGHLPQTRHDQRIVIDLLYDRDTDTLLELVQPYVDTLNTHGTGCTLSAAIASELAKGLNVTDAVQNATTYIHHAIESAAHVKIGTGAGPVNHFYNLRWMPYSGSSFVQALYDALPEGLWENYVDHPFVRGIADGTLPRECFIYYIKQDYLYLQSYARAAALAAYKSKDIDTCAANAKIVTHIHDETQTHLKYCEQWGISREEVLATPESVYNVAYTRFVLDKGASGDQLDLQVAMAACLLGYGDIGVRLFNNPATKREGNPYWPWIETYAGEQYQDAVDVGKKLMEDLATHSVSTSATRFKEACDIFEQGVRLEISFWDMGLNMN</sequence>
<dbReference type="Gene3D" id="3.40.1190.20">
    <property type="match status" value="1"/>
</dbReference>
<evidence type="ECO:0000256" key="4">
    <source>
        <dbReference type="ARBA" id="ARBA00022840"/>
    </source>
</evidence>
<proteinExistence type="predicted"/>
<dbReference type="SUPFAM" id="SSF53613">
    <property type="entry name" value="Ribokinase-like"/>
    <property type="match status" value="1"/>
</dbReference>
<dbReference type="InterPro" id="IPR016084">
    <property type="entry name" value="Haem_Oase-like_multi-hlx"/>
</dbReference>
<dbReference type="InterPro" id="IPR029056">
    <property type="entry name" value="Ribokinase-like"/>
</dbReference>
<dbReference type="STRING" id="101127.A0A1X2GI37"/>
<dbReference type="GO" id="GO:0050334">
    <property type="term" value="F:thiaminase activity"/>
    <property type="evidence" value="ECO:0007669"/>
    <property type="project" value="InterPro"/>
</dbReference>
<reference evidence="7 8" key="1">
    <citation type="submission" date="2016-07" db="EMBL/GenBank/DDBJ databases">
        <title>Pervasive Adenine N6-methylation of Active Genes in Fungi.</title>
        <authorList>
            <consortium name="DOE Joint Genome Institute"/>
            <person name="Mondo S.J."/>
            <person name="Dannebaum R.O."/>
            <person name="Kuo R.C."/>
            <person name="Labutti K."/>
            <person name="Haridas S."/>
            <person name="Kuo A."/>
            <person name="Salamov A."/>
            <person name="Ahrendt S.R."/>
            <person name="Lipzen A."/>
            <person name="Sullivan W."/>
            <person name="Andreopoulos W.B."/>
            <person name="Clum A."/>
            <person name="Lindquist E."/>
            <person name="Daum C."/>
            <person name="Ramamoorthy G.K."/>
            <person name="Gryganskyi A."/>
            <person name="Culley D."/>
            <person name="Magnuson J.K."/>
            <person name="James T.Y."/>
            <person name="O'Malley M.A."/>
            <person name="Stajich J.E."/>
            <person name="Spatafora J.W."/>
            <person name="Visel A."/>
            <person name="Grigoriev I.V."/>
        </authorList>
    </citation>
    <scope>NUCLEOTIDE SEQUENCE [LARGE SCALE GENOMIC DNA]</scope>
    <source>
        <strain evidence="7 8">NRRL 3301</strain>
    </source>
</reference>
<feature type="domain" description="Thiaminase-2/PQQC" evidence="5">
    <location>
        <begin position="305"/>
        <end position="511"/>
    </location>
</feature>
<evidence type="ECO:0000256" key="3">
    <source>
        <dbReference type="ARBA" id="ARBA00022777"/>
    </source>
</evidence>
<dbReference type="InterPro" id="IPR004305">
    <property type="entry name" value="Thiaminase-2/PQQC"/>
</dbReference>
<evidence type="ECO:0000259" key="5">
    <source>
        <dbReference type="Pfam" id="PF03070"/>
    </source>
</evidence>
<dbReference type="SUPFAM" id="SSF48613">
    <property type="entry name" value="Heme oxygenase-like"/>
    <property type="match status" value="1"/>
</dbReference>
<dbReference type="NCBIfam" id="TIGR04306">
    <property type="entry name" value="salvage_TenA"/>
    <property type="match status" value="1"/>
</dbReference>
<dbReference type="GO" id="GO:0005829">
    <property type="term" value="C:cytosol"/>
    <property type="evidence" value="ECO:0007669"/>
    <property type="project" value="TreeGrafter"/>
</dbReference>
<evidence type="ECO:0000256" key="1">
    <source>
        <dbReference type="ARBA" id="ARBA00022679"/>
    </source>
</evidence>
<dbReference type="GO" id="GO:0008902">
    <property type="term" value="F:hydroxymethylpyrimidine kinase activity"/>
    <property type="evidence" value="ECO:0007669"/>
    <property type="project" value="TreeGrafter"/>
</dbReference>
<dbReference type="InterPro" id="IPR027574">
    <property type="entry name" value="Thiaminase_II"/>
</dbReference>